<sequence length="68" mass="7797">MHPVHLATSAAVTPNPSENRHPKHTEPTQRACKNARIPRKASKKRKERRRWQLAANSSRLAQIEQLLP</sequence>
<reference evidence="2 3" key="1">
    <citation type="journal article" date="2015" name="Genome Biol.">
        <title>Comparative genomics of Steinernema reveals deeply conserved gene regulatory networks.</title>
        <authorList>
            <person name="Dillman A.R."/>
            <person name="Macchietto M."/>
            <person name="Porter C.F."/>
            <person name="Rogers A."/>
            <person name="Williams B."/>
            <person name="Antoshechkin I."/>
            <person name="Lee M.M."/>
            <person name="Goodwin Z."/>
            <person name="Lu X."/>
            <person name="Lewis E.E."/>
            <person name="Goodrich-Blair H."/>
            <person name="Stock S.P."/>
            <person name="Adams B.J."/>
            <person name="Sternberg P.W."/>
            <person name="Mortazavi A."/>
        </authorList>
    </citation>
    <scope>NUCLEOTIDE SEQUENCE [LARGE SCALE GENOMIC DNA]</scope>
    <source>
        <strain evidence="2 3">ALL</strain>
    </source>
</reference>
<evidence type="ECO:0000256" key="1">
    <source>
        <dbReference type="SAM" id="MobiDB-lite"/>
    </source>
</evidence>
<feature type="compositionally biased region" description="Basic residues" evidence="1">
    <location>
        <begin position="36"/>
        <end position="51"/>
    </location>
</feature>
<evidence type="ECO:0000313" key="3">
    <source>
        <dbReference type="Proteomes" id="UP000298663"/>
    </source>
</evidence>
<protein>
    <submittedName>
        <fullName evidence="2">Uncharacterized protein</fullName>
    </submittedName>
</protein>
<dbReference type="AlphaFoldDB" id="A0A4U5NVR7"/>
<evidence type="ECO:0000313" key="2">
    <source>
        <dbReference type="EMBL" id="TKR87618.1"/>
    </source>
</evidence>
<reference evidence="2 3" key="2">
    <citation type="journal article" date="2019" name="G3 (Bethesda)">
        <title>Hybrid Assembly of the Genome of the Entomopathogenic Nematode Steinernema carpocapsae Identifies the X-Chromosome.</title>
        <authorList>
            <person name="Serra L."/>
            <person name="Macchietto M."/>
            <person name="Macias-Munoz A."/>
            <person name="McGill C.J."/>
            <person name="Rodriguez I.M."/>
            <person name="Rodriguez B."/>
            <person name="Murad R."/>
            <person name="Mortazavi A."/>
        </authorList>
    </citation>
    <scope>NUCLEOTIDE SEQUENCE [LARGE SCALE GENOMIC DNA]</scope>
    <source>
        <strain evidence="2 3">ALL</strain>
    </source>
</reference>
<accession>A0A4U5NVR7</accession>
<dbReference type="Proteomes" id="UP000298663">
    <property type="component" value="Unassembled WGS sequence"/>
</dbReference>
<feature type="compositionally biased region" description="Basic and acidic residues" evidence="1">
    <location>
        <begin position="18"/>
        <end position="27"/>
    </location>
</feature>
<gene>
    <name evidence="2" type="ORF">L596_011990</name>
</gene>
<feature type="region of interest" description="Disordered" evidence="1">
    <location>
        <begin position="1"/>
        <end position="53"/>
    </location>
</feature>
<keyword evidence="3" id="KW-1185">Reference proteome</keyword>
<proteinExistence type="predicted"/>
<dbReference type="EMBL" id="AZBU02000003">
    <property type="protein sequence ID" value="TKR87618.1"/>
    <property type="molecule type" value="Genomic_DNA"/>
</dbReference>
<name>A0A4U5NVR7_STECR</name>
<organism evidence="2 3">
    <name type="scientific">Steinernema carpocapsae</name>
    <name type="common">Entomopathogenic nematode</name>
    <dbReference type="NCBI Taxonomy" id="34508"/>
    <lineage>
        <taxon>Eukaryota</taxon>
        <taxon>Metazoa</taxon>
        <taxon>Ecdysozoa</taxon>
        <taxon>Nematoda</taxon>
        <taxon>Chromadorea</taxon>
        <taxon>Rhabditida</taxon>
        <taxon>Tylenchina</taxon>
        <taxon>Panagrolaimomorpha</taxon>
        <taxon>Strongyloidoidea</taxon>
        <taxon>Steinernematidae</taxon>
        <taxon>Steinernema</taxon>
    </lineage>
</organism>
<comment type="caution">
    <text evidence="2">The sequence shown here is derived from an EMBL/GenBank/DDBJ whole genome shotgun (WGS) entry which is preliminary data.</text>
</comment>